<dbReference type="SUPFAM" id="SSF54909">
    <property type="entry name" value="Dimeric alpha+beta barrel"/>
    <property type="match status" value="1"/>
</dbReference>
<dbReference type="SMART" id="SM00344">
    <property type="entry name" value="HTH_ASNC"/>
    <property type="match status" value="1"/>
</dbReference>
<keyword evidence="1" id="KW-0805">Transcription regulation</keyword>
<dbReference type="RefSeq" id="WP_284303229.1">
    <property type="nucleotide sequence ID" value="NZ_BSUO01000001.1"/>
</dbReference>
<evidence type="ECO:0000313" key="6">
    <source>
        <dbReference type="Proteomes" id="UP001157126"/>
    </source>
</evidence>
<keyword evidence="2" id="KW-0238">DNA-binding</keyword>
<dbReference type="InterPro" id="IPR019887">
    <property type="entry name" value="Tscrpt_reg_AsnC/Lrp_C"/>
</dbReference>
<dbReference type="Proteomes" id="UP001157126">
    <property type="component" value="Unassembled WGS sequence"/>
</dbReference>
<dbReference type="InterPro" id="IPR019888">
    <property type="entry name" value="Tscrpt_reg_AsnC-like"/>
</dbReference>
<dbReference type="PROSITE" id="PS50956">
    <property type="entry name" value="HTH_ASNC_2"/>
    <property type="match status" value="1"/>
</dbReference>
<dbReference type="InterPro" id="IPR036390">
    <property type="entry name" value="WH_DNA-bd_sf"/>
</dbReference>
<dbReference type="PANTHER" id="PTHR30154">
    <property type="entry name" value="LEUCINE-RESPONSIVE REGULATORY PROTEIN"/>
    <property type="match status" value="1"/>
</dbReference>
<reference evidence="6" key="1">
    <citation type="journal article" date="2019" name="Int. J. Syst. Evol. Microbiol.">
        <title>The Global Catalogue of Microorganisms (GCM) 10K type strain sequencing project: providing services to taxonomists for standard genome sequencing and annotation.</title>
        <authorList>
            <consortium name="The Broad Institute Genomics Platform"/>
            <consortium name="The Broad Institute Genome Sequencing Center for Infectious Disease"/>
            <person name="Wu L."/>
            <person name="Ma J."/>
        </authorList>
    </citation>
    <scope>NUCLEOTIDE SEQUENCE [LARGE SCALE GENOMIC DNA]</scope>
    <source>
        <strain evidence="6">NBRC 113072</strain>
    </source>
</reference>
<dbReference type="PANTHER" id="PTHR30154:SF34">
    <property type="entry name" value="TRANSCRIPTIONAL REGULATOR AZLB"/>
    <property type="match status" value="1"/>
</dbReference>
<protein>
    <submittedName>
        <fullName evidence="5">AsnC family transcriptional regulator</fullName>
    </submittedName>
</protein>
<organism evidence="5 6">
    <name type="scientific">Mobilicoccus caccae</name>
    <dbReference type="NCBI Taxonomy" id="1859295"/>
    <lineage>
        <taxon>Bacteria</taxon>
        <taxon>Bacillati</taxon>
        <taxon>Actinomycetota</taxon>
        <taxon>Actinomycetes</taxon>
        <taxon>Micrococcales</taxon>
        <taxon>Dermatophilaceae</taxon>
        <taxon>Mobilicoccus</taxon>
    </lineage>
</organism>
<dbReference type="InterPro" id="IPR036388">
    <property type="entry name" value="WH-like_DNA-bd_sf"/>
</dbReference>
<feature type="domain" description="HTH asnC-type" evidence="4">
    <location>
        <begin position="11"/>
        <end position="72"/>
    </location>
</feature>
<evidence type="ECO:0000256" key="2">
    <source>
        <dbReference type="ARBA" id="ARBA00023125"/>
    </source>
</evidence>
<evidence type="ECO:0000256" key="1">
    <source>
        <dbReference type="ARBA" id="ARBA00023015"/>
    </source>
</evidence>
<dbReference type="EMBL" id="BSUO01000001">
    <property type="protein sequence ID" value="GMA39280.1"/>
    <property type="molecule type" value="Genomic_DNA"/>
</dbReference>
<dbReference type="InterPro" id="IPR011008">
    <property type="entry name" value="Dimeric_a/b-barrel"/>
</dbReference>
<name>A0ABQ6IMX9_9MICO</name>
<dbReference type="Pfam" id="PF01037">
    <property type="entry name" value="AsnC_trans_reg"/>
    <property type="match status" value="1"/>
</dbReference>
<sequence length="166" mass="18313">MNTPSNPPEILDDIDRRMVTALVDDGRLSMRSLAERVHISRAGAYSRLDRLLTSGVVTGFSARVDPARAGLSTSAYVSLSIAQDAWREIRTHLRSVRYVEHVALVAADFDVLVLVRTPDNATLRDVVLEELQAIPGVRATRTWLIFADEDGPGAWTDDPRDPHPNG</sequence>
<proteinExistence type="predicted"/>
<dbReference type="Pfam" id="PF13412">
    <property type="entry name" value="HTH_24"/>
    <property type="match status" value="1"/>
</dbReference>
<keyword evidence="6" id="KW-1185">Reference proteome</keyword>
<dbReference type="Gene3D" id="3.30.70.920">
    <property type="match status" value="1"/>
</dbReference>
<gene>
    <name evidence="5" type="primary">lrp</name>
    <name evidence="5" type="ORF">GCM10025883_13250</name>
</gene>
<keyword evidence="3" id="KW-0804">Transcription</keyword>
<evidence type="ECO:0000313" key="5">
    <source>
        <dbReference type="EMBL" id="GMA39280.1"/>
    </source>
</evidence>
<dbReference type="SUPFAM" id="SSF46785">
    <property type="entry name" value="Winged helix' DNA-binding domain"/>
    <property type="match status" value="1"/>
</dbReference>
<evidence type="ECO:0000259" key="4">
    <source>
        <dbReference type="PROSITE" id="PS50956"/>
    </source>
</evidence>
<dbReference type="Gene3D" id="1.10.10.10">
    <property type="entry name" value="Winged helix-like DNA-binding domain superfamily/Winged helix DNA-binding domain"/>
    <property type="match status" value="1"/>
</dbReference>
<accession>A0ABQ6IMX9</accession>
<dbReference type="PRINTS" id="PR00033">
    <property type="entry name" value="HTHASNC"/>
</dbReference>
<evidence type="ECO:0000256" key="3">
    <source>
        <dbReference type="ARBA" id="ARBA00023163"/>
    </source>
</evidence>
<comment type="caution">
    <text evidence="5">The sequence shown here is derived from an EMBL/GenBank/DDBJ whole genome shotgun (WGS) entry which is preliminary data.</text>
</comment>
<dbReference type="InterPro" id="IPR000485">
    <property type="entry name" value="AsnC-type_HTH_dom"/>
</dbReference>